<dbReference type="EMBL" id="QGKV02000297">
    <property type="protein sequence ID" value="KAF3609474.1"/>
    <property type="molecule type" value="Genomic_DNA"/>
</dbReference>
<reference evidence="1 2" key="1">
    <citation type="journal article" date="2020" name="BMC Genomics">
        <title>Intraspecific diversification of the crop wild relative Brassica cretica Lam. using demographic model selection.</title>
        <authorList>
            <person name="Kioukis A."/>
            <person name="Michalopoulou V.A."/>
            <person name="Briers L."/>
            <person name="Pirintsos S."/>
            <person name="Studholme D.J."/>
            <person name="Pavlidis P."/>
            <person name="Sarris P.F."/>
        </authorList>
    </citation>
    <scope>NUCLEOTIDE SEQUENCE [LARGE SCALE GENOMIC DNA]</scope>
    <source>
        <strain evidence="2">cv. PFS-1207/04</strain>
    </source>
</reference>
<accession>A0ABQ7F0V1</accession>
<comment type="caution">
    <text evidence="1">The sequence shown here is derived from an EMBL/GenBank/DDBJ whole genome shotgun (WGS) entry which is preliminary data.</text>
</comment>
<proteinExistence type="predicted"/>
<keyword evidence="2" id="KW-1185">Reference proteome</keyword>
<protein>
    <submittedName>
        <fullName evidence="1">Uncharacterized protein</fullName>
    </submittedName>
</protein>
<evidence type="ECO:0000313" key="2">
    <source>
        <dbReference type="Proteomes" id="UP000266723"/>
    </source>
</evidence>
<organism evidence="1 2">
    <name type="scientific">Brassica cretica</name>
    <name type="common">Mustard</name>
    <dbReference type="NCBI Taxonomy" id="69181"/>
    <lineage>
        <taxon>Eukaryota</taxon>
        <taxon>Viridiplantae</taxon>
        <taxon>Streptophyta</taxon>
        <taxon>Embryophyta</taxon>
        <taxon>Tracheophyta</taxon>
        <taxon>Spermatophyta</taxon>
        <taxon>Magnoliopsida</taxon>
        <taxon>eudicotyledons</taxon>
        <taxon>Gunneridae</taxon>
        <taxon>Pentapetalae</taxon>
        <taxon>rosids</taxon>
        <taxon>malvids</taxon>
        <taxon>Brassicales</taxon>
        <taxon>Brassicaceae</taxon>
        <taxon>Brassiceae</taxon>
        <taxon>Brassica</taxon>
    </lineage>
</organism>
<evidence type="ECO:0000313" key="1">
    <source>
        <dbReference type="EMBL" id="KAF3609474.1"/>
    </source>
</evidence>
<gene>
    <name evidence="1" type="ORF">DY000_02048837</name>
</gene>
<sequence length="106" mass="11382">MEFTHVNPETKMEKRGGHCTLVKSNAAVAATRPPVTPPIGNQANTATRKATRITTSVLKTATNQLTTPLQYRLTAKETLGGKKLHPLSECKKGSLQSYSSCSLGKT</sequence>
<dbReference type="Proteomes" id="UP000266723">
    <property type="component" value="Unassembled WGS sequence"/>
</dbReference>
<name>A0ABQ7F0V1_BRACR</name>